<dbReference type="KEGG" id="hbs:IPV69_11930"/>
<feature type="domain" description="ABC3 transporter permease C-terminal" evidence="8">
    <location>
        <begin position="271"/>
        <end position="386"/>
    </location>
</feature>
<dbReference type="EMBL" id="CP063458">
    <property type="protein sequence ID" value="QOV92013.1"/>
    <property type="molecule type" value="Genomic_DNA"/>
</dbReference>
<dbReference type="GO" id="GO:0022857">
    <property type="term" value="F:transmembrane transporter activity"/>
    <property type="evidence" value="ECO:0007669"/>
    <property type="project" value="TreeGrafter"/>
</dbReference>
<evidence type="ECO:0000313" key="11">
    <source>
        <dbReference type="Proteomes" id="UP000593765"/>
    </source>
</evidence>
<evidence type="ECO:0000256" key="2">
    <source>
        <dbReference type="ARBA" id="ARBA00022475"/>
    </source>
</evidence>
<evidence type="ECO:0000256" key="6">
    <source>
        <dbReference type="ARBA" id="ARBA00038076"/>
    </source>
</evidence>
<dbReference type="InterPro" id="IPR050250">
    <property type="entry name" value="Macrolide_Exporter_MacB"/>
</dbReference>
<proteinExistence type="inferred from homology"/>
<dbReference type="PANTHER" id="PTHR30572:SF4">
    <property type="entry name" value="ABC TRANSPORTER PERMEASE YTRF"/>
    <property type="match status" value="1"/>
</dbReference>
<feature type="transmembrane region" description="Helical" evidence="7">
    <location>
        <begin position="310"/>
        <end position="337"/>
    </location>
</feature>
<feature type="transmembrane region" description="Helical" evidence="7">
    <location>
        <begin position="940"/>
        <end position="963"/>
    </location>
</feature>
<comment type="subcellular location">
    <subcellularLocation>
        <location evidence="1">Cell membrane</location>
        <topology evidence="1">Multi-pass membrane protein</topology>
    </subcellularLocation>
</comment>
<sequence>MFLRKLVISNLANRRVRVALTVAAVALSVSLVVSVTSGYASVVAALNKYIDKYVGSIDAQVSRTNDPRGGVNAKIIEALRADPRVKRAEGRVEVVVPLLDAEGKSLDSRMATIIGVDRPADTRIENLRFHAGEFFNVNDAPVIVIDQALAEQQKLKIGDTIGLAGQRKVMLKIVGVVHKPEVMAQHMQTAYVPLKVLQRYQAWDGTTADGELVNRVSIELNRDANPRAFEQQWKDKLVTLDPAAKIRLVRDVREEMNRNMVAVELMSYLGGAVSMLAAMFIVFSALSMGVSERQRTLAMLRAVGATRGQIAQLVVFEGIILAGSGALIGAPLGWLWIKILSLLFDDVFSAGVVINAGGLLLGVGGSIVAALAASLLPAWQATRVSPLEAMSPLAAAPSARTPVLAAVVGTLLVAIDPFLFFGPVDRLVALFGPEDLASASLNVKLVLHFLLGLPGIMLGFFLLAPVLIKCVETVLSPVVAAVLRLRPSLVRQQLSSGLWRAAGTAAALMVGLAVLVVMQIQGNSALKGWRLPTKFPDIFIVSPPGSSLAGMFGAKTPPSGVEIDQAKTLEEIPGIRQKEIMPIAIASPQFGHGVGSVLMTAMNPEATMFFGIDPAKAFTMMELEFREGNDTDARKYLEAGEAVWLKKDQTLVPLSELSQPRADGKPTPMKGVTLTAGQYAVQGMVTRTAAGDYVVDAPGRGRVSIPAAAVDRVEHGRFLIVTNEFKELKGSGVGDVFALRRADGKPANYTIIGVVWSPGIDVIVSVFDMGRQFDQRTANSVFGSVRDAKEDFGVERIYLFAANLEWGVPRDELVKLINKKLRTEGMKAGDVREIKEKIVKAFDRLLLLASTVAFAALAVASLGVTNTVMAGIRTRRWQFGVLRSIGVTRGQLLRLVLAEAVLLGIVASILGVAAGSVMAVDAHMLQVLVIGYNPPLAVPWGIISLGIGVVLAIALGASIWPAINVARSSPLSLLQAGRAAS</sequence>
<keyword evidence="11" id="KW-1185">Reference proteome</keyword>
<keyword evidence="5 7" id="KW-0472">Membrane</keyword>
<feature type="domain" description="MacB-like periplasmic core" evidence="9">
    <location>
        <begin position="19"/>
        <end position="234"/>
    </location>
</feature>
<dbReference type="InterPro" id="IPR003838">
    <property type="entry name" value="ABC3_permease_C"/>
</dbReference>
<feature type="transmembrane region" description="Helical" evidence="7">
    <location>
        <begin position="892"/>
        <end position="920"/>
    </location>
</feature>
<feature type="transmembrane region" description="Helical" evidence="7">
    <location>
        <begin position="357"/>
        <end position="379"/>
    </location>
</feature>
<evidence type="ECO:0000259" key="9">
    <source>
        <dbReference type="Pfam" id="PF12704"/>
    </source>
</evidence>
<evidence type="ECO:0000256" key="7">
    <source>
        <dbReference type="SAM" id="Phobius"/>
    </source>
</evidence>
<accession>A0A7M2X2R7</accession>
<feature type="transmembrane region" description="Helical" evidence="7">
    <location>
        <begin position="399"/>
        <end position="421"/>
    </location>
</feature>
<dbReference type="Pfam" id="PF02687">
    <property type="entry name" value="FtsX"/>
    <property type="match status" value="2"/>
</dbReference>
<keyword evidence="3 7" id="KW-0812">Transmembrane</keyword>
<dbReference type="PANTHER" id="PTHR30572">
    <property type="entry name" value="MEMBRANE COMPONENT OF TRANSPORTER-RELATED"/>
    <property type="match status" value="1"/>
</dbReference>
<feature type="transmembrane region" description="Helical" evidence="7">
    <location>
        <begin position="265"/>
        <end position="290"/>
    </location>
</feature>
<reference evidence="10 11" key="1">
    <citation type="submission" date="2020-10" db="EMBL/GenBank/DDBJ databases">
        <title>Wide distribution of Phycisphaera-like planctomycetes from WD2101 soil group in peatlands and genome analysis of the first cultivated representative.</title>
        <authorList>
            <person name="Dedysh S.N."/>
            <person name="Beletsky A.V."/>
            <person name="Ivanova A."/>
            <person name="Kulichevskaya I.S."/>
            <person name="Suzina N.E."/>
            <person name="Philippov D.A."/>
            <person name="Rakitin A.L."/>
            <person name="Mardanov A.V."/>
            <person name="Ravin N.V."/>
        </authorList>
    </citation>
    <scope>NUCLEOTIDE SEQUENCE [LARGE SCALE GENOMIC DNA]</scope>
    <source>
        <strain evidence="10 11">M1803</strain>
    </source>
</reference>
<gene>
    <name evidence="10" type="ORF">IPV69_11930</name>
</gene>
<name>A0A7M2X2R7_9BACT</name>
<evidence type="ECO:0000256" key="3">
    <source>
        <dbReference type="ARBA" id="ARBA00022692"/>
    </source>
</evidence>
<dbReference type="GO" id="GO:0005886">
    <property type="term" value="C:plasma membrane"/>
    <property type="evidence" value="ECO:0007669"/>
    <property type="project" value="UniProtKB-SubCell"/>
</dbReference>
<keyword evidence="4 7" id="KW-1133">Transmembrane helix</keyword>
<keyword evidence="2" id="KW-1003">Cell membrane</keyword>
<feature type="transmembrane region" description="Helical" evidence="7">
    <location>
        <begin position="445"/>
        <end position="468"/>
    </location>
</feature>
<dbReference type="RefSeq" id="WP_206295338.1">
    <property type="nucleotide sequence ID" value="NZ_CP063458.1"/>
</dbReference>
<comment type="similarity">
    <text evidence="6">Belongs to the ABC-4 integral membrane protein family.</text>
</comment>
<evidence type="ECO:0000256" key="5">
    <source>
        <dbReference type="ARBA" id="ARBA00023136"/>
    </source>
</evidence>
<evidence type="ECO:0000259" key="8">
    <source>
        <dbReference type="Pfam" id="PF02687"/>
    </source>
</evidence>
<dbReference type="Proteomes" id="UP000593765">
    <property type="component" value="Chromosome"/>
</dbReference>
<dbReference type="Pfam" id="PF12704">
    <property type="entry name" value="MacB_PCD"/>
    <property type="match status" value="1"/>
</dbReference>
<organism evidence="10 11">
    <name type="scientific">Humisphaera borealis</name>
    <dbReference type="NCBI Taxonomy" id="2807512"/>
    <lineage>
        <taxon>Bacteria</taxon>
        <taxon>Pseudomonadati</taxon>
        <taxon>Planctomycetota</taxon>
        <taxon>Phycisphaerae</taxon>
        <taxon>Tepidisphaerales</taxon>
        <taxon>Tepidisphaeraceae</taxon>
        <taxon>Humisphaera</taxon>
    </lineage>
</organism>
<feature type="transmembrane region" description="Helical" evidence="7">
    <location>
        <begin position="845"/>
        <end position="872"/>
    </location>
</feature>
<dbReference type="AlphaFoldDB" id="A0A7M2X2R7"/>
<evidence type="ECO:0000313" key="10">
    <source>
        <dbReference type="EMBL" id="QOV92013.1"/>
    </source>
</evidence>
<protein>
    <submittedName>
        <fullName evidence="10">FtsX-like permease family protein</fullName>
    </submittedName>
</protein>
<feature type="domain" description="ABC3 transporter permease C-terminal" evidence="8">
    <location>
        <begin position="851"/>
        <end position="970"/>
    </location>
</feature>
<evidence type="ECO:0000256" key="1">
    <source>
        <dbReference type="ARBA" id="ARBA00004651"/>
    </source>
</evidence>
<feature type="transmembrane region" description="Helical" evidence="7">
    <location>
        <begin position="498"/>
        <end position="518"/>
    </location>
</feature>
<dbReference type="InterPro" id="IPR025857">
    <property type="entry name" value="MacB_PCD"/>
</dbReference>
<evidence type="ECO:0000256" key="4">
    <source>
        <dbReference type="ARBA" id="ARBA00022989"/>
    </source>
</evidence>